<evidence type="ECO:0000256" key="4">
    <source>
        <dbReference type="ARBA" id="ARBA00022490"/>
    </source>
</evidence>
<keyword evidence="4" id="KW-0963">Cytoplasm</keyword>
<evidence type="ECO:0000256" key="6">
    <source>
        <dbReference type="ARBA" id="ARBA00022728"/>
    </source>
</evidence>
<organism evidence="12 13">
    <name type="scientific">Paramuricea clavata</name>
    <name type="common">Red gorgonian</name>
    <name type="synonym">Violescent sea-whip</name>
    <dbReference type="NCBI Taxonomy" id="317549"/>
    <lineage>
        <taxon>Eukaryota</taxon>
        <taxon>Metazoa</taxon>
        <taxon>Cnidaria</taxon>
        <taxon>Anthozoa</taxon>
        <taxon>Octocorallia</taxon>
        <taxon>Malacalcyonacea</taxon>
        <taxon>Plexauridae</taxon>
        <taxon>Paramuricea</taxon>
    </lineage>
</organism>
<evidence type="ECO:0000256" key="2">
    <source>
        <dbReference type="ARBA" id="ARBA00004496"/>
    </source>
</evidence>
<dbReference type="AlphaFoldDB" id="A0A7D9D879"/>
<evidence type="ECO:0000313" key="12">
    <source>
        <dbReference type="EMBL" id="CAB3978862.1"/>
    </source>
</evidence>
<name>A0A7D9D879_PARCT</name>
<comment type="caution">
    <text evidence="12">The sequence shown here is derived from an EMBL/GenBank/DDBJ whole genome shotgun (WGS) entry which is preliminary data.</text>
</comment>
<keyword evidence="8" id="KW-0539">Nucleus</keyword>
<feature type="region of interest" description="Disordered" evidence="11">
    <location>
        <begin position="221"/>
        <end position="293"/>
    </location>
</feature>
<dbReference type="Proteomes" id="UP001152795">
    <property type="component" value="Unassembled WGS sequence"/>
</dbReference>
<accession>A0A7D9D879</accession>
<feature type="compositionally biased region" description="Basic residues" evidence="11">
    <location>
        <begin position="267"/>
        <end position="278"/>
    </location>
</feature>
<keyword evidence="6" id="KW-0747">Spliceosome</keyword>
<feature type="compositionally biased region" description="Basic and acidic residues" evidence="11">
    <location>
        <begin position="279"/>
        <end position="293"/>
    </location>
</feature>
<feature type="region of interest" description="Disordered" evidence="11">
    <location>
        <begin position="118"/>
        <end position="208"/>
    </location>
</feature>
<keyword evidence="5" id="KW-0507">mRNA processing</keyword>
<dbReference type="GO" id="GO:0005737">
    <property type="term" value="C:cytoplasm"/>
    <property type="evidence" value="ECO:0007669"/>
    <property type="project" value="UniProtKB-SubCell"/>
</dbReference>
<dbReference type="GO" id="GO:0005681">
    <property type="term" value="C:spliceosomal complex"/>
    <property type="evidence" value="ECO:0007669"/>
    <property type="project" value="UniProtKB-KW"/>
</dbReference>
<dbReference type="Pfam" id="PF15264">
    <property type="entry name" value="TSSC4"/>
    <property type="match status" value="1"/>
</dbReference>
<dbReference type="GO" id="GO:0006397">
    <property type="term" value="P:mRNA processing"/>
    <property type="evidence" value="ECO:0007669"/>
    <property type="project" value="UniProtKB-KW"/>
</dbReference>
<dbReference type="PANTHER" id="PTHR13445">
    <property type="entry name" value="TUMOR SUPPRESSING SUBTRANSFERABLE CANDIDATE 4 TSSC4"/>
    <property type="match status" value="1"/>
</dbReference>
<dbReference type="InterPro" id="IPR029338">
    <property type="entry name" value="TSSC4"/>
</dbReference>
<evidence type="ECO:0000256" key="11">
    <source>
        <dbReference type="SAM" id="MobiDB-lite"/>
    </source>
</evidence>
<dbReference type="GO" id="GO:0008380">
    <property type="term" value="P:RNA splicing"/>
    <property type="evidence" value="ECO:0007669"/>
    <property type="project" value="UniProtKB-KW"/>
</dbReference>
<evidence type="ECO:0000256" key="7">
    <source>
        <dbReference type="ARBA" id="ARBA00023187"/>
    </source>
</evidence>
<evidence type="ECO:0000256" key="8">
    <source>
        <dbReference type="ARBA" id="ARBA00023242"/>
    </source>
</evidence>
<feature type="compositionally biased region" description="Basic and acidic residues" evidence="11">
    <location>
        <begin position="139"/>
        <end position="160"/>
    </location>
</feature>
<evidence type="ECO:0000256" key="5">
    <source>
        <dbReference type="ARBA" id="ARBA00022664"/>
    </source>
</evidence>
<feature type="compositionally biased region" description="Basic and acidic residues" evidence="11">
    <location>
        <begin position="46"/>
        <end position="61"/>
    </location>
</feature>
<dbReference type="PANTHER" id="PTHR13445:SF3">
    <property type="entry name" value="U5 SMALL NUCLEAR RIBONUCLEOPROTEIN TSSC4"/>
    <property type="match status" value="1"/>
</dbReference>
<dbReference type="OrthoDB" id="1906282at2759"/>
<reference evidence="12" key="1">
    <citation type="submission" date="2020-04" db="EMBL/GenBank/DDBJ databases">
        <authorList>
            <person name="Alioto T."/>
            <person name="Alioto T."/>
            <person name="Gomez Garrido J."/>
        </authorList>
    </citation>
    <scope>NUCLEOTIDE SEQUENCE</scope>
    <source>
        <strain evidence="12">A484AB</strain>
    </source>
</reference>
<evidence type="ECO:0000256" key="10">
    <source>
        <dbReference type="ARBA" id="ARBA00045970"/>
    </source>
</evidence>
<evidence type="ECO:0000256" key="1">
    <source>
        <dbReference type="ARBA" id="ARBA00004123"/>
    </source>
</evidence>
<keyword evidence="7" id="KW-0508">mRNA splicing</keyword>
<comment type="similarity">
    <text evidence="3">Belongs to the TSSC4 family.</text>
</comment>
<dbReference type="EMBL" id="CACRXK020000147">
    <property type="protein sequence ID" value="CAB3978862.1"/>
    <property type="molecule type" value="Genomic_DNA"/>
</dbReference>
<comment type="function">
    <text evidence="10">Protein associated with the U5 snRNP, during its maturation and its post-splicing recycling and which is required for spliceosomal tri-snRNP complex assembly in the nucleus. Has a molecular sequestering activity and transiently hinders SNRNP200 binding sites for constitutive splicing factors that intervene later during the assembly of the spliceosome and splicing. Together with its molecular sequestering activity, may also function as a molecular adapter and placeholder, coordinating the assembly of the U5 snRNP and its association with the U4/U6 di-snRNP.</text>
</comment>
<proteinExistence type="inferred from homology"/>
<gene>
    <name evidence="12" type="ORF">PACLA_8A051320</name>
</gene>
<protein>
    <recommendedName>
        <fullName evidence="9">U5 small nuclear ribonucleoprotein TSSC4</fullName>
    </recommendedName>
</protein>
<feature type="region of interest" description="Disordered" evidence="11">
    <location>
        <begin position="22"/>
        <end position="103"/>
    </location>
</feature>
<sequence>MADSKSDFICLKDVDTSFQNRSNSIFGRLGTLEPSNENSGVETEDETARKEQRSVNKDRNNSPRSASRRLPARVPQHVLSPEKWTKYSLENDGSDEFRGLNEHSLNKHAAHSFLADLKKRKSVENSRENAANSLSSKRNKSESENRASKTDNVKSDKIDTNKQTSNTNSKHDEVSSSIDNDDSNLLFKKPEPKIDMTSSKTSAGVWKGGTYTMPEYVVGSARSKASPGPGKRSGAKPVASNGPVNLEHLGDKCVDGVATGEEEGKMGKVKGKRNFRKRKMDDKRKDECENNTD</sequence>
<comment type="subcellular location">
    <subcellularLocation>
        <location evidence="2">Cytoplasm</location>
    </subcellularLocation>
    <subcellularLocation>
        <location evidence="1">Nucleus</location>
    </subcellularLocation>
</comment>
<evidence type="ECO:0000256" key="9">
    <source>
        <dbReference type="ARBA" id="ARBA00035304"/>
    </source>
</evidence>
<evidence type="ECO:0000256" key="3">
    <source>
        <dbReference type="ARBA" id="ARBA00010362"/>
    </source>
</evidence>
<keyword evidence="13" id="KW-1185">Reference proteome</keyword>
<evidence type="ECO:0000313" key="13">
    <source>
        <dbReference type="Proteomes" id="UP001152795"/>
    </source>
</evidence>